<name>F4Q5H9_CACFS</name>
<dbReference type="RefSeq" id="XP_004355722.1">
    <property type="nucleotide sequence ID" value="XM_004355669.1"/>
</dbReference>
<dbReference type="SUPFAM" id="SSF56112">
    <property type="entry name" value="Protein kinase-like (PK-like)"/>
    <property type="match status" value="1"/>
</dbReference>
<comment type="similarity">
    <text evidence="2">Belongs to the choline/ethanolamine kinase family.</text>
</comment>
<comment type="pathway">
    <text evidence="1">Phospholipid metabolism; phosphatidylethanolamine biosynthesis; phosphatidylethanolamine from ethanolamine: step 1/3.</text>
</comment>
<dbReference type="Proteomes" id="UP000007797">
    <property type="component" value="Unassembled WGS sequence"/>
</dbReference>
<proteinExistence type="inferred from homology"/>
<dbReference type="OMA" id="FALIPKY"/>
<dbReference type="Pfam" id="PF01633">
    <property type="entry name" value="Choline_kinase"/>
    <property type="match status" value="1"/>
</dbReference>
<gene>
    <name evidence="4" type="primary">etnkB</name>
    <name evidence="4" type="ORF">DFA_08228</name>
</gene>
<dbReference type="OrthoDB" id="10267235at2759"/>
<keyword evidence="4" id="KW-0808">Transferase</keyword>
<evidence type="ECO:0000256" key="2">
    <source>
        <dbReference type="ARBA" id="ARBA00038211"/>
    </source>
</evidence>
<dbReference type="InterPro" id="IPR011009">
    <property type="entry name" value="Kinase-like_dom_sf"/>
</dbReference>
<dbReference type="PANTHER" id="PTHR22603:SF66">
    <property type="entry name" value="ETHANOLAMINE KINASE"/>
    <property type="match status" value="1"/>
</dbReference>
<accession>F4Q5H9</accession>
<dbReference type="GeneID" id="14868636"/>
<dbReference type="STRING" id="1054147.F4Q5H9"/>
<keyword evidence="4" id="KW-0418">Kinase</keyword>
<dbReference type="AlphaFoldDB" id="F4Q5H9"/>
<dbReference type="EC" id="2.7.1.82" evidence="3"/>
<organism evidence="4 5">
    <name type="scientific">Cavenderia fasciculata</name>
    <name type="common">Slime mold</name>
    <name type="synonym">Dictyostelium fasciculatum</name>
    <dbReference type="NCBI Taxonomy" id="261658"/>
    <lineage>
        <taxon>Eukaryota</taxon>
        <taxon>Amoebozoa</taxon>
        <taxon>Evosea</taxon>
        <taxon>Eumycetozoa</taxon>
        <taxon>Dictyostelia</taxon>
        <taxon>Acytosteliales</taxon>
        <taxon>Cavenderiaceae</taxon>
        <taxon>Cavenderia</taxon>
    </lineage>
</organism>
<dbReference type="CDD" id="cd05157">
    <property type="entry name" value="ETNK_euk"/>
    <property type="match status" value="1"/>
</dbReference>
<dbReference type="GO" id="GO:0006646">
    <property type="term" value="P:phosphatidylethanolamine biosynthetic process"/>
    <property type="evidence" value="ECO:0007669"/>
    <property type="project" value="TreeGrafter"/>
</dbReference>
<dbReference type="GO" id="GO:0004305">
    <property type="term" value="F:ethanolamine kinase activity"/>
    <property type="evidence" value="ECO:0007669"/>
    <property type="project" value="UniProtKB-EC"/>
</dbReference>
<evidence type="ECO:0000256" key="1">
    <source>
        <dbReference type="ARBA" id="ARBA00037883"/>
    </source>
</evidence>
<dbReference type="PANTHER" id="PTHR22603">
    <property type="entry name" value="CHOLINE/ETHANOALAMINE KINASE"/>
    <property type="match status" value="1"/>
</dbReference>
<keyword evidence="5" id="KW-1185">Reference proteome</keyword>
<dbReference type="GO" id="GO:0005737">
    <property type="term" value="C:cytoplasm"/>
    <property type="evidence" value="ECO:0007669"/>
    <property type="project" value="TreeGrafter"/>
</dbReference>
<sequence length="376" mass="44187">MEIKWSAADTTTILQTMSYNQFEEVLLPQHLHVMEHIDYENTTNNSIHQRLMNVMRELVDDEFDDEITFKTLVGGVTNTLFKATFKNSEGNYKSIIIRLYGKASENFIDRKQESHIQRLLSDNGVGPKFYGTFSNGCIYGFVEGDQLQLEDLESDNILNLIAMETSKWHSMALEGLKTEPTTFSYLTSWIDSTKQLLLKNSSFDCGIDIDYYVKEANYLMEFLKSRYNQPHHIVFCHNDLIPRNMIYNKEKNIVKYIDFEYSGYNFRGFDLGNFFCEFSGLDLDYTRYPSVQKQKQFIRYYLKALHSLDDLSKVDETEVHQLYVEANHFTLASHLMWGFWGIISHFGSTIDFDYIDYANKRFKQYDLVKKKVYSII</sequence>
<dbReference type="KEGG" id="dfa:DFA_08228"/>
<dbReference type="EMBL" id="GL883021">
    <property type="protein sequence ID" value="EGG17238.1"/>
    <property type="molecule type" value="Genomic_DNA"/>
</dbReference>
<dbReference type="Gene3D" id="3.30.200.20">
    <property type="entry name" value="Phosphorylase Kinase, domain 1"/>
    <property type="match status" value="1"/>
</dbReference>
<evidence type="ECO:0000256" key="3">
    <source>
        <dbReference type="ARBA" id="ARBA00038874"/>
    </source>
</evidence>
<reference evidence="5" key="1">
    <citation type="journal article" date="2011" name="Genome Res.">
        <title>Phylogeny-wide analysis of social amoeba genomes highlights ancient origins for complex intercellular communication.</title>
        <authorList>
            <person name="Heidel A.J."/>
            <person name="Lawal H.M."/>
            <person name="Felder M."/>
            <person name="Schilde C."/>
            <person name="Helps N.R."/>
            <person name="Tunggal B."/>
            <person name="Rivero F."/>
            <person name="John U."/>
            <person name="Schleicher M."/>
            <person name="Eichinger L."/>
            <person name="Platzer M."/>
            <person name="Noegel A.A."/>
            <person name="Schaap P."/>
            <person name="Gloeckner G."/>
        </authorList>
    </citation>
    <scope>NUCLEOTIDE SEQUENCE [LARGE SCALE GENOMIC DNA]</scope>
    <source>
        <strain evidence="5">SH3</strain>
    </source>
</reference>
<evidence type="ECO:0000313" key="5">
    <source>
        <dbReference type="Proteomes" id="UP000007797"/>
    </source>
</evidence>
<dbReference type="Gene3D" id="3.90.1200.10">
    <property type="match status" value="1"/>
</dbReference>
<evidence type="ECO:0000313" key="4">
    <source>
        <dbReference type="EMBL" id="EGG17238.1"/>
    </source>
</evidence>
<protein>
    <recommendedName>
        <fullName evidence="3">ethanolamine kinase</fullName>
        <ecNumber evidence="3">2.7.1.82</ecNumber>
    </recommendedName>
</protein>